<sequence length="358" mass="38953">MCVACGIAQATEMGPALASTGSHLPILTTVIVATTAVLIAVMMRCDPYRTRRTWVMIAAFGGGATISSYLSMQVNDAASAPLLHLFGERVTQDWSPAIMGPTSEEWTKTLVIVTVMLLAKDTTTRLSHGVMVGAFTGLGFQVAENISYTLNTTVTTSRNDLVEPLIVNLMRFLGGFAGHNFMSIFAGVGVAVLLGRTLHPPRTPARRIAIFAGFYTISWTIHFLWNSPLPDGLGFPMLFGKVAAGIAMALLLLRWIWQEERVFLHDAATSLHRARPDDTPADDVPSLTEQQRAAIGDRRTRKAYFAQVRSEHGRHGVKTAATEMKDYLDLLQARGRRGTGIDEGVFASRGHLRTGGNQ</sequence>
<dbReference type="Proteomes" id="UP000008495">
    <property type="component" value="Unassembled WGS sequence"/>
</dbReference>
<feature type="transmembrane region" description="Helical" evidence="1">
    <location>
        <begin position="172"/>
        <end position="195"/>
    </location>
</feature>
<dbReference type="InterPro" id="IPR026898">
    <property type="entry name" value="PrsW"/>
</dbReference>
<feature type="transmembrane region" description="Helical" evidence="1">
    <location>
        <begin position="207"/>
        <end position="225"/>
    </location>
</feature>
<keyword evidence="1" id="KW-1133">Transmembrane helix</keyword>
<dbReference type="PANTHER" id="PTHR36844">
    <property type="entry name" value="PROTEASE PRSW"/>
    <property type="match status" value="1"/>
</dbReference>
<dbReference type="EMBL" id="BAGZ01000017">
    <property type="protein sequence ID" value="GAB78901.1"/>
    <property type="molecule type" value="Genomic_DNA"/>
</dbReference>
<keyword evidence="1" id="KW-0812">Transmembrane</keyword>
<comment type="caution">
    <text evidence="2">The sequence shown here is derived from an EMBL/GenBank/DDBJ whole genome shotgun (WGS) entry which is preliminary data.</text>
</comment>
<dbReference type="eggNOG" id="COG2339">
    <property type="taxonomic scope" value="Bacteria"/>
</dbReference>
<organism evidence="2 3">
    <name type="scientific">Austwickia chelonae NBRC 105200</name>
    <dbReference type="NCBI Taxonomy" id="1184607"/>
    <lineage>
        <taxon>Bacteria</taxon>
        <taxon>Bacillati</taxon>
        <taxon>Actinomycetota</taxon>
        <taxon>Actinomycetes</taxon>
        <taxon>Micrococcales</taxon>
        <taxon>Dermatophilaceae</taxon>
        <taxon>Austwickia</taxon>
    </lineage>
</organism>
<keyword evidence="3" id="KW-1185">Reference proteome</keyword>
<reference evidence="2 3" key="1">
    <citation type="submission" date="2012-08" db="EMBL/GenBank/DDBJ databases">
        <title>Whole genome shotgun sequence of Austwickia chelonae NBRC 105200.</title>
        <authorList>
            <person name="Yoshida I."/>
            <person name="Hosoyama A."/>
            <person name="Tsuchikane K."/>
            <person name="Katsumata H."/>
            <person name="Ando Y."/>
            <person name="Ohji S."/>
            <person name="Hamada M."/>
            <person name="Tamura T."/>
            <person name="Yamazoe A."/>
            <person name="Yamazaki S."/>
            <person name="Fujita N."/>
        </authorList>
    </citation>
    <scope>NUCLEOTIDE SEQUENCE [LARGE SCALE GENOMIC DNA]</scope>
    <source>
        <strain evidence="2 3">NBRC 105200</strain>
    </source>
</reference>
<protein>
    <recommendedName>
        <fullName evidence="4">Protease PrsW</fullName>
    </recommendedName>
</protein>
<accession>K6UNE0</accession>
<feature type="transmembrane region" description="Helical" evidence="1">
    <location>
        <begin position="237"/>
        <end position="257"/>
    </location>
</feature>
<evidence type="ECO:0000313" key="3">
    <source>
        <dbReference type="Proteomes" id="UP000008495"/>
    </source>
</evidence>
<dbReference type="STRING" id="100225.SAMN05421595_0112"/>
<evidence type="ECO:0000256" key="1">
    <source>
        <dbReference type="SAM" id="Phobius"/>
    </source>
</evidence>
<gene>
    <name evidence="2" type="ORF">AUCHE_17_01130</name>
</gene>
<feature type="transmembrane region" description="Helical" evidence="1">
    <location>
        <begin position="54"/>
        <end position="72"/>
    </location>
</feature>
<evidence type="ECO:0000313" key="2">
    <source>
        <dbReference type="EMBL" id="GAB78901.1"/>
    </source>
</evidence>
<dbReference type="PANTHER" id="PTHR36844:SF1">
    <property type="entry name" value="PROTEASE PRSW"/>
    <property type="match status" value="1"/>
</dbReference>
<dbReference type="GO" id="GO:0008233">
    <property type="term" value="F:peptidase activity"/>
    <property type="evidence" value="ECO:0007669"/>
    <property type="project" value="InterPro"/>
</dbReference>
<evidence type="ECO:0008006" key="4">
    <source>
        <dbReference type="Google" id="ProtNLM"/>
    </source>
</evidence>
<name>K6UNE0_9MICO</name>
<dbReference type="Pfam" id="PF13367">
    <property type="entry name" value="PrsW-protease"/>
    <property type="match status" value="1"/>
</dbReference>
<keyword evidence="1" id="KW-0472">Membrane</keyword>
<feature type="transmembrane region" description="Helical" evidence="1">
    <location>
        <begin position="23"/>
        <end position="42"/>
    </location>
</feature>
<dbReference type="AlphaFoldDB" id="K6UNE0"/>
<proteinExistence type="predicted"/>